<reference evidence="3 4" key="1">
    <citation type="submission" date="2015-03" db="EMBL/GenBank/DDBJ databases">
        <title>Genome assembly of Sandaracinus amylolyticus DSM 53668.</title>
        <authorList>
            <person name="Sharma G."/>
            <person name="Subramanian S."/>
        </authorList>
    </citation>
    <scope>NUCLEOTIDE SEQUENCE [LARGE SCALE GENOMIC DNA]</scope>
    <source>
        <strain evidence="3 4">DSM 53668</strain>
    </source>
</reference>
<dbReference type="InterPro" id="IPR006683">
    <property type="entry name" value="Thioestr_dom"/>
</dbReference>
<dbReference type="AlphaFoldDB" id="A0A0F6YNB9"/>
<dbReference type="GO" id="GO:0005829">
    <property type="term" value="C:cytosol"/>
    <property type="evidence" value="ECO:0007669"/>
    <property type="project" value="TreeGrafter"/>
</dbReference>
<evidence type="ECO:0000313" key="3">
    <source>
        <dbReference type="EMBL" id="AKF11228.1"/>
    </source>
</evidence>
<dbReference type="Pfam" id="PF03061">
    <property type="entry name" value="4HBT"/>
    <property type="match status" value="1"/>
</dbReference>
<dbReference type="NCBIfam" id="TIGR00369">
    <property type="entry name" value="unchar_dom_1"/>
    <property type="match status" value="1"/>
</dbReference>
<name>A0A0F6YNB9_9BACT</name>
<dbReference type="InterPro" id="IPR029069">
    <property type="entry name" value="HotDog_dom_sf"/>
</dbReference>
<dbReference type="PANTHER" id="PTHR43240:SF10">
    <property type="entry name" value="BLL4964 PROTEIN"/>
    <property type="match status" value="1"/>
</dbReference>
<evidence type="ECO:0000256" key="1">
    <source>
        <dbReference type="ARBA" id="ARBA00022801"/>
    </source>
</evidence>
<dbReference type="Gene3D" id="3.10.129.10">
    <property type="entry name" value="Hotdog Thioesterase"/>
    <property type="match status" value="1"/>
</dbReference>
<accession>A0A0F6YNB9</accession>
<keyword evidence="4" id="KW-1185">Reference proteome</keyword>
<dbReference type="CDD" id="cd03443">
    <property type="entry name" value="PaaI_thioesterase"/>
    <property type="match status" value="1"/>
</dbReference>
<evidence type="ECO:0000313" key="4">
    <source>
        <dbReference type="Proteomes" id="UP000034883"/>
    </source>
</evidence>
<sequence length="146" mass="16103">MHRIVSEHEERRPRIEAAEFEALIHQTIPLTRILPFRVQELDWGSATIRLLFSDQQLRAGGTINGPTMMTLADTALYAAVLTRIGMEPLAVTSDLTIHFLRKPEPRDLIGRATVLRAGRRIAVGTIEISSVDGPLVAHATGSYALP</sequence>
<evidence type="ECO:0000259" key="2">
    <source>
        <dbReference type="Pfam" id="PF03061"/>
    </source>
</evidence>
<dbReference type="SUPFAM" id="SSF54637">
    <property type="entry name" value="Thioesterase/thiol ester dehydrase-isomerase"/>
    <property type="match status" value="1"/>
</dbReference>
<feature type="domain" description="Thioesterase" evidence="2">
    <location>
        <begin position="60"/>
        <end position="136"/>
    </location>
</feature>
<dbReference type="Proteomes" id="UP000034883">
    <property type="component" value="Chromosome"/>
</dbReference>
<gene>
    <name evidence="3" type="ORF">DB32_008377</name>
</gene>
<dbReference type="EMBL" id="CP011125">
    <property type="protein sequence ID" value="AKF11228.1"/>
    <property type="molecule type" value="Genomic_DNA"/>
</dbReference>
<dbReference type="KEGG" id="samy:DB32_008377"/>
<proteinExistence type="predicted"/>
<dbReference type="STRING" id="927083.DB32_008377"/>
<protein>
    <submittedName>
        <fullName evidence="3">Phenylacetic acid degradation-related protein</fullName>
    </submittedName>
</protein>
<keyword evidence="1" id="KW-0378">Hydrolase</keyword>
<dbReference type="InterPro" id="IPR003736">
    <property type="entry name" value="PAAI_dom"/>
</dbReference>
<dbReference type="PANTHER" id="PTHR43240">
    <property type="entry name" value="1,4-DIHYDROXY-2-NAPHTHOYL-COA THIOESTERASE 1"/>
    <property type="match status" value="1"/>
</dbReference>
<dbReference type="GO" id="GO:0061522">
    <property type="term" value="F:1,4-dihydroxy-2-naphthoyl-CoA thioesterase activity"/>
    <property type="evidence" value="ECO:0007669"/>
    <property type="project" value="TreeGrafter"/>
</dbReference>
<organism evidence="3 4">
    <name type="scientific">Sandaracinus amylolyticus</name>
    <dbReference type="NCBI Taxonomy" id="927083"/>
    <lineage>
        <taxon>Bacteria</taxon>
        <taxon>Pseudomonadati</taxon>
        <taxon>Myxococcota</taxon>
        <taxon>Polyangia</taxon>
        <taxon>Polyangiales</taxon>
        <taxon>Sandaracinaceae</taxon>
        <taxon>Sandaracinus</taxon>
    </lineage>
</organism>